<dbReference type="InParanoid" id="M1Z8H6"/>
<dbReference type="EMBL" id="CAQJ01000004">
    <property type="protein sequence ID" value="CCQ89329.1"/>
    <property type="molecule type" value="Genomic_DNA"/>
</dbReference>
<dbReference type="Pfam" id="PF01882">
    <property type="entry name" value="DUF58"/>
    <property type="match status" value="1"/>
</dbReference>
<organism evidence="2 3">
    <name type="scientific">Nitrospina gracilis (strain 3/211)</name>
    <dbReference type="NCBI Taxonomy" id="1266370"/>
    <lineage>
        <taxon>Bacteria</taxon>
        <taxon>Pseudomonadati</taxon>
        <taxon>Nitrospinota/Tectimicrobiota group</taxon>
        <taxon>Nitrospinota</taxon>
        <taxon>Nitrospinia</taxon>
        <taxon>Nitrospinales</taxon>
        <taxon>Nitrospinaceae</taxon>
        <taxon>Nitrospina</taxon>
    </lineage>
</organism>
<sequence>MAEDPSILYRPETLSEISSLSLRAMTLVEGLLSGQHRSPHKGSSVEFAEYKAYTPGDDIRHIDWKVVGKTDKYHVKQFEQSTNLKCTILLDTSGSMGYASPLKKQDAMPKAQYVRTLVAAFSYLLLKQFDAVGLLTFNRSVTNHIPPRSKPSHFQHILHALAECKFQGETDISQVVGDIIERLPGRGMVIVVSDLLVRDDDVLKTLKFLCSRGLEVLLFQVLHPDEIHLPFDGDIMFESLEDDPPVGLDPADVREQYQAAVQEFISHFQTSCPSLGIDYQFLDTATPLEQALRYYLLRRKSLLKL</sequence>
<dbReference type="InterPro" id="IPR002035">
    <property type="entry name" value="VWF_A"/>
</dbReference>
<protein>
    <recommendedName>
        <fullName evidence="1">VWFA domain-containing protein</fullName>
    </recommendedName>
</protein>
<name>M1Z8H6_NITG3</name>
<reference evidence="2 3" key="1">
    <citation type="journal article" date="2013" name="Front. Microbiol.">
        <title>The genome of Nitrospina gracilis illuminates the metabolism and evolution of the major marine nitrite oxidizer.</title>
        <authorList>
            <person name="Luecker S."/>
            <person name="Nowka B."/>
            <person name="Rattei T."/>
            <person name="Spieck E."/>
            <person name="and Daims H."/>
        </authorList>
    </citation>
    <scope>NUCLEOTIDE SEQUENCE [LARGE SCALE GENOMIC DNA]</scope>
    <source>
        <strain evidence="2 3">3/211</strain>
    </source>
</reference>
<dbReference type="Proteomes" id="UP000011704">
    <property type="component" value="Unassembled WGS sequence"/>
</dbReference>
<dbReference type="RefSeq" id="WP_005005634.1">
    <property type="nucleotide sequence ID" value="NZ_HG422173.1"/>
</dbReference>
<dbReference type="STRING" id="1266370.NITGR_1010044"/>
<dbReference type="Gene3D" id="3.40.50.410">
    <property type="entry name" value="von Willebrand factor, type A domain"/>
    <property type="match status" value="1"/>
</dbReference>
<dbReference type="PANTHER" id="PTHR33608">
    <property type="entry name" value="BLL2464 PROTEIN"/>
    <property type="match status" value="1"/>
</dbReference>
<evidence type="ECO:0000313" key="3">
    <source>
        <dbReference type="Proteomes" id="UP000011704"/>
    </source>
</evidence>
<dbReference type="InterPro" id="IPR002881">
    <property type="entry name" value="DUF58"/>
</dbReference>
<dbReference type="SMART" id="SM00327">
    <property type="entry name" value="VWA"/>
    <property type="match status" value="1"/>
</dbReference>
<proteinExistence type="predicted"/>
<dbReference type="SUPFAM" id="SSF53300">
    <property type="entry name" value="vWA-like"/>
    <property type="match status" value="1"/>
</dbReference>
<gene>
    <name evidence="2" type="ORF">NITGR_1010044</name>
</gene>
<comment type="caution">
    <text evidence="2">The sequence shown here is derived from an EMBL/GenBank/DDBJ whole genome shotgun (WGS) entry which is preliminary data.</text>
</comment>
<accession>M1Z8H6</accession>
<dbReference type="PANTHER" id="PTHR33608:SF7">
    <property type="entry name" value="DUF58 DOMAIN-CONTAINING PROTEIN"/>
    <property type="match status" value="1"/>
</dbReference>
<dbReference type="OrthoDB" id="9780819at2"/>
<dbReference type="HOGENOM" id="CLU_054927_3_1_0"/>
<dbReference type="InterPro" id="IPR036465">
    <property type="entry name" value="vWFA_dom_sf"/>
</dbReference>
<keyword evidence="3" id="KW-1185">Reference proteome</keyword>
<dbReference type="AlphaFoldDB" id="M1Z8H6"/>
<feature type="domain" description="VWFA" evidence="1">
    <location>
        <begin position="83"/>
        <end position="255"/>
    </location>
</feature>
<evidence type="ECO:0000259" key="1">
    <source>
        <dbReference type="SMART" id="SM00327"/>
    </source>
</evidence>
<evidence type="ECO:0000313" key="2">
    <source>
        <dbReference type="EMBL" id="CCQ89329.1"/>
    </source>
</evidence>